<comment type="subcellular location">
    <subcellularLocation>
        <location evidence="1 10">Golgi apparatus membrane</location>
        <topology evidence="1 10">Single-pass type II membrane protein</topology>
    </subcellularLocation>
</comment>
<dbReference type="PANTHER" id="PTHR11214">
    <property type="entry name" value="BETA-1,3-N-ACETYLGLUCOSAMINYLTRANSFERASE"/>
    <property type="match status" value="1"/>
</dbReference>
<evidence type="ECO:0000256" key="7">
    <source>
        <dbReference type="ARBA" id="ARBA00022989"/>
    </source>
</evidence>
<protein>
    <recommendedName>
        <fullName evidence="10">Hexosyltransferase</fullName>
        <ecNumber evidence="10">2.4.1.-</ecNumber>
    </recommendedName>
</protein>
<proteinExistence type="inferred from homology"/>
<keyword evidence="4" id="KW-0808">Transferase</keyword>
<evidence type="ECO:0000256" key="5">
    <source>
        <dbReference type="ARBA" id="ARBA00022692"/>
    </source>
</evidence>
<dbReference type="EC" id="2.4.1.-" evidence="10"/>
<evidence type="ECO:0000256" key="3">
    <source>
        <dbReference type="ARBA" id="ARBA00022676"/>
    </source>
</evidence>
<evidence type="ECO:0000256" key="9">
    <source>
        <dbReference type="ARBA" id="ARBA00023136"/>
    </source>
</evidence>
<dbReference type="AlphaFoldDB" id="A0A813GCZ2"/>
<dbReference type="Gene3D" id="3.90.550.50">
    <property type="match status" value="1"/>
</dbReference>
<keyword evidence="9" id="KW-0472">Membrane</keyword>
<keyword evidence="7" id="KW-1133">Transmembrane helix</keyword>
<evidence type="ECO:0000256" key="1">
    <source>
        <dbReference type="ARBA" id="ARBA00004323"/>
    </source>
</evidence>
<evidence type="ECO:0000313" key="11">
    <source>
        <dbReference type="EMBL" id="CAE8624105.1"/>
    </source>
</evidence>
<comment type="caution">
    <text evidence="11">The sequence shown here is derived from an EMBL/GenBank/DDBJ whole genome shotgun (WGS) entry which is preliminary data.</text>
</comment>
<dbReference type="OrthoDB" id="2139606at2759"/>
<dbReference type="InterPro" id="IPR002659">
    <property type="entry name" value="Glyco_trans_31"/>
</dbReference>
<evidence type="ECO:0000256" key="10">
    <source>
        <dbReference type="RuleBase" id="RU363063"/>
    </source>
</evidence>
<dbReference type="PANTHER" id="PTHR11214:SF3">
    <property type="entry name" value="BETA-1,3-GALACTOSYLTRANSFERASE 6"/>
    <property type="match status" value="1"/>
</dbReference>
<keyword evidence="8 10" id="KW-0333">Golgi apparatus</keyword>
<dbReference type="GO" id="GO:0006493">
    <property type="term" value="P:protein O-linked glycosylation"/>
    <property type="evidence" value="ECO:0007669"/>
    <property type="project" value="TreeGrafter"/>
</dbReference>
<evidence type="ECO:0000256" key="8">
    <source>
        <dbReference type="ARBA" id="ARBA00023034"/>
    </source>
</evidence>
<evidence type="ECO:0000313" key="12">
    <source>
        <dbReference type="Proteomes" id="UP000654075"/>
    </source>
</evidence>
<dbReference type="GO" id="GO:0016758">
    <property type="term" value="F:hexosyltransferase activity"/>
    <property type="evidence" value="ECO:0007669"/>
    <property type="project" value="InterPro"/>
</dbReference>
<evidence type="ECO:0000256" key="6">
    <source>
        <dbReference type="ARBA" id="ARBA00022968"/>
    </source>
</evidence>
<reference evidence="11" key="1">
    <citation type="submission" date="2021-02" db="EMBL/GenBank/DDBJ databases">
        <authorList>
            <person name="Dougan E. K."/>
            <person name="Rhodes N."/>
            <person name="Thang M."/>
            <person name="Chan C."/>
        </authorList>
    </citation>
    <scope>NUCLEOTIDE SEQUENCE</scope>
</reference>
<sequence>MLEFVHSRYKYSHLLKLDDDCYVQPSHLLKLFHTQRSVNSYVGLRRNHGRPVSYPSHAFYLSEQDYFMQELPPHATGFAYLLSWDLVDYFYKESTGAEDLSGPARNHNGDLADAFRHLAGAH</sequence>
<dbReference type="GO" id="GO:0000139">
    <property type="term" value="C:Golgi membrane"/>
    <property type="evidence" value="ECO:0007669"/>
    <property type="project" value="UniProtKB-SubCell"/>
</dbReference>
<evidence type="ECO:0000256" key="4">
    <source>
        <dbReference type="ARBA" id="ARBA00022679"/>
    </source>
</evidence>
<comment type="similarity">
    <text evidence="2 10">Belongs to the glycosyltransferase 31 family.</text>
</comment>
<accession>A0A813GCZ2</accession>
<keyword evidence="6" id="KW-0735">Signal-anchor</keyword>
<keyword evidence="12" id="KW-1185">Reference proteome</keyword>
<name>A0A813GCZ2_POLGL</name>
<dbReference type="Pfam" id="PF01762">
    <property type="entry name" value="Galactosyl_T"/>
    <property type="match status" value="1"/>
</dbReference>
<dbReference type="Proteomes" id="UP000654075">
    <property type="component" value="Unassembled WGS sequence"/>
</dbReference>
<keyword evidence="3 10" id="KW-0328">Glycosyltransferase</keyword>
<evidence type="ECO:0000256" key="2">
    <source>
        <dbReference type="ARBA" id="ARBA00008661"/>
    </source>
</evidence>
<organism evidence="11 12">
    <name type="scientific">Polarella glacialis</name>
    <name type="common">Dinoflagellate</name>
    <dbReference type="NCBI Taxonomy" id="89957"/>
    <lineage>
        <taxon>Eukaryota</taxon>
        <taxon>Sar</taxon>
        <taxon>Alveolata</taxon>
        <taxon>Dinophyceae</taxon>
        <taxon>Suessiales</taxon>
        <taxon>Suessiaceae</taxon>
        <taxon>Polarella</taxon>
    </lineage>
</organism>
<gene>
    <name evidence="11" type="ORF">PGLA1383_LOCUS41299</name>
</gene>
<keyword evidence="5" id="KW-0812">Transmembrane</keyword>
<dbReference type="EMBL" id="CAJNNV010028321">
    <property type="protein sequence ID" value="CAE8624105.1"/>
    <property type="molecule type" value="Genomic_DNA"/>
</dbReference>